<reference evidence="1" key="1">
    <citation type="submission" date="2021-02" db="EMBL/GenBank/DDBJ databases">
        <authorList>
            <consortium name="DOE Joint Genome Institute"/>
            <person name="Ahrendt S."/>
            <person name="Looney B.P."/>
            <person name="Miyauchi S."/>
            <person name="Morin E."/>
            <person name="Drula E."/>
            <person name="Courty P.E."/>
            <person name="Chicoki N."/>
            <person name="Fauchery L."/>
            <person name="Kohler A."/>
            <person name="Kuo A."/>
            <person name="Labutti K."/>
            <person name="Pangilinan J."/>
            <person name="Lipzen A."/>
            <person name="Riley R."/>
            <person name="Andreopoulos W."/>
            <person name="He G."/>
            <person name="Johnson J."/>
            <person name="Barry K.W."/>
            <person name="Grigoriev I.V."/>
            <person name="Nagy L."/>
            <person name="Hibbett D."/>
            <person name="Henrissat B."/>
            <person name="Matheny P.B."/>
            <person name="Labbe J."/>
            <person name="Martin F."/>
        </authorList>
    </citation>
    <scope>NUCLEOTIDE SEQUENCE</scope>
    <source>
        <strain evidence="1">FP105234-sp</strain>
    </source>
</reference>
<dbReference type="EMBL" id="MU275903">
    <property type="protein sequence ID" value="KAI0047528.1"/>
    <property type="molecule type" value="Genomic_DNA"/>
</dbReference>
<protein>
    <submittedName>
        <fullName evidence="1">Uncharacterized protein</fullName>
    </submittedName>
</protein>
<dbReference type="Proteomes" id="UP000814033">
    <property type="component" value="Unassembled WGS sequence"/>
</dbReference>
<keyword evidence="2" id="KW-1185">Reference proteome</keyword>
<gene>
    <name evidence="1" type="ORF">FA95DRAFT_1572492</name>
</gene>
<feature type="non-terminal residue" evidence="1">
    <location>
        <position position="434"/>
    </location>
</feature>
<reference evidence="1" key="2">
    <citation type="journal article" date="2022" name="New Phytol.">
        <title>Evolutionary transition to the ectomycorrhizal habit in the genomes of a hyperdiverse lineage of mushroom-forming fungi.</title>
        <authorList>
            <person name="Looney B."/>
            <person name="Miyauchi S."/>
            <person name="Morin E."/>
            <person name="Drula E."/>
            <person name="Courty P.E."/>
            <person name="Kohler A."/>
            <person name="Kuo A."/>
            <person name="LaButti K."/>
            <person name="Pangilinan J."/>
            <person name="Lipzen A."/>
            <person name="Riley R."/>
            <person name="Andreopoulos W."/>
            <person name="He G."/>
            <person name="Johnson J."/>
            <person name="Nolan M."/>
            <person name="Tritt A."/>
            <person name="Barry K.W."/>
            <person name="Grigoriev I.V."/>
            <person name="Nagy L.G."/>
            <person name="Hibbett D."/>
            <person name="Henrissat B."/>
            <person name="Matheny P.B."/>
            <person name="Labbe J."/>
            <person name="Martin F.M."/>
        </authorList>
    </citation>
    <scope>NUCLEOTIDE SEQUENCE</scope>
    <source>
        <strain evidence="1">FP105234-sp</strain>
    </source>
</reference>
<sequence length="434" mass="46653">MSFWENTFTVTGTGTPPPEPGHQRRQSLNEEVTEVMGQLGRFWGGFRKQSQDALEAARKEVGEIVTQAQKEIEKLSSTSETSPDPSSSRDITDSADDAASPSTSASASTSASVATLPEHPASPSAPTSTSPSSSTTLFSRLQTHLPPDLITTLRDNLPETIRNAPERLDLAQLRTTLQHVRVQDATARGEELFRGAGEFLRDAVRVVPPDAAAGAAGPSGSGTPLSGEETPRTEVKEAGPGAGAGPTGEARAIATRKEALLHALRTNGDILKIDPTDEQNSEALFRAWQEREALAQEGEINGPSFAERKRAELAEDGGALKITLEGLVPSVLTESLFWTRYFFRLYQIDQDEERRKALLQGSADQEEDFSWEDEDEEGSSPTAATHPQLPPSSEAETKTAEPVHAPQHHLRAPSSQAATPGTLSPSQSEDSYDL</sequence>
<evidence type="ECO:0000313" key="2">
    <source>
        <dbReference type="Proteomes" id="UP000814033"/>
    </source>
</evidence>
<accession>A0ACB8RVG7</accession>
<evidence type="ECO:0000313" key="1">
    <source>
        <dbReference type="EMBL" id="KAI0047528.1"/>
    </source>
</evidence>
<name>A0ACB8RVG7_9AGAM</name>
<proteinExistence type="predicted"/>
<comment type="caution">
    <text evidence="1">The sequence shown here is derived from an EMBL/GenBank/DDBJ whole genome shotgun (WGS) entry which is preliminary data.</text>
</comment>
<organism evidence="1 2">
    <name type="scientific">Auriscalpium vulgare</name>
    <dbReference type="NCBI Taxonomy" id="40419"/>
    <lineage>
        <taxon>Eukaryota</taxon>
        <taxon>Fungi</taxon>
        <taxon>Dikarya</taxon>
        <taxon>Basidiomycota</taxon>
        <taxon>Agaricomycotina</taxon>
        <taxon>Agaricomycetes</taxon>
        <taxon>Russulales</taxon>
        <taxon>Auriscalpiaceae</taxon>
        <taxon>Auriscalpium</taxon>
    </lineage>
</organism>